<feature type="transmembrane region" description="Helical" evidence="7">
    <location>
        <begin position="61"/>
        <end position="87"/>
    </location>
</feature>
<dbReference type="InterPro" id="IPR039421">
    <property type="entry name" value="Type_1_exporter"/>
</dbReference>
<feature type="transmembrane region" description="Helical" evidence="7">
    <location>
        <begin position="168"/>
        <end position="189"/>
    </location>
</feature>
<feature type="transmembrane region" description="Helical" evidence="7">
    <location>
        <begin position="249"/>
        <end position="271"/>
    </location>
</feature>
<keyword evidence="5 7" id="KW-1133">Transmembrane helix</keyword>
<dbReference type="InterPro" id="IPR011527">
    <property type="entry name" value="ABC1_TM_dom"/>
</dbReference>
<feature type="transmembrane region" description="Helical" evidence="7">
    <location>
        <begin position="27"/>
        <end position="49"/>
    </location>
</feature>
<feature type="domain" description="ABC transporter" evidence="8">
    <location>
        <begin position="342"/>
        <end position="577"/>
    </location>
</feature>
<keyword evidence="2 7" id="KW-0812">Transmembrane</keyword>
<feature type="transmembrane region" description="Helical" evidence="7">
    <location>
        <begin position="277"/>
        <end position="295"/>
    </location>
</feature>
<sequence>MKSSEENRTVSYSSFFALLKKANPPKWIIAIAITLSLVETVAGLIVPIMTMNLVDQLAESLLSTGVIILLILAFVVQTVSSGFSYYLMSYIGEYVVAYIRTKLWDHVLHLPIPYFDQNASGDTMSRITQDTGVIKNLITSHLIPLVSGLISIFGAVAILVYIDWRMTLIMLIAVPISGLVMWPLGTIMYRISKKMQDKMASFTSALGRVLTEIRLVKSYNGERMEQEQGNKEIQHLFTFGLKEAKIQAIISPFMTTIMMVVLVILIGYGGVRVAEGTLSAGALVAIIIYMFQIILPVSQMAQFFTAFQKAMGSTERIQMILGTESEELEKQSVVPHETAQALRFDGVQFGYHPERRIIKDISFEALAGKTTAIVGPSGGGKTTLFSLIERFYKSDQGAIAWGGQDIMSFSLESWRKQISYVSQESPIMSGTIRENICYGLEREVSQEELEQAAALANASSFIHDLEEGYETEVGERGIKLSGGQRQRIAIARAIIRNPKLLLLDEATSNLDSESEKLIQDALQQLMQGRTTLIIAHRLATVVQADQILVVENGEVTGQGTHDQLYRENTLYQKLASQQLYAMEQLEV</sequence>
<evidence type="ECO:0000256" key="2">
    <source>
        <dbReference type="ARBA" id="ARBA00022692"/>
    </source>
</evidence>
<accession>A0ABT9W5G9</accession>
<evidence type="ECO:0000256" key="3">
    <source>
        <dbReference type="ARBA" id="ARBA00022741"/>
    </source>
</evidence>
<gene>
    <name evidence="10" type="ORF">J2S11_004443</name>
</gene>
<dbReference type="PROSITE" id="PS50893">
    <property type="entry name" value="ABC_TRANSPORTER_2"/>
    <property type="match status" value="1"/>
</dbReference>
<evidence type="ECO:0000256" key="1">
    <source>
        <dbReference type="ARBA" id="ARBA00004651"/>
    </source>
</evidence>
<comment type="subcellular location">
    <subcellularLocation>
        <location evidence="1">Cell membrane</location>
        <topology evidence="1">Multi-pass membrane protein</topology>
    </subcellularLocation>
</comment>
<keyword evidence="11" id="KW-1185">Reference proteome</keyword>
<dbReference type="SMART" id="SM00382">
    <property type="entry name" value="AAA"/>
    <property type="match status" value="1"/>
</dbReference>
<dbReference type="GO" id="GO:0005524">
    <property type="term" value="F:ATP binding"/>
    <property type="evidence" value="ECO:0007669"/>
    <property type="project" value="UniProtKB-KW"/>
</dbReference>
<dbReference type="InterPro" id="IPR017871">
    <property type="entry name" value="ABC_transporter-like_CS"/>
</dbReference>
<evidence type="ECO:0000256" key="6">
    <source>
        <dbReference type="ARBA" id="ARBA00023136"/>
    </source>
</evidence>
<protein>
    <submittedName>
        <fullName evidence="10">ATP-binding cassette subfamily B protein AbcA/BmrA</fullName>
    </submittedName>
</protein>
<dbReference type="SUPFAM" id="SSF52540">
    <property type="entry name" value="P-loop containing nucleoside triphosphate hydrolases"/>
    <property type="match status" value="1"/>
</dbReference>
<dbReference type="Gene3D" id="1.20.1560.10">
    <property type="entry name" value="ABC transporter type 1, transmembrane domain"/>
    <property type="match status" value="1"/>
</dbReference>
<keyword evidence="6 7" id="KW-0472">Membrane</keyword>
<keyword evidence="4 10" id="KW-0067">ATP-binding</keyword>
<dbReference type="InterPro" id="IPR036640">
    <property type="entry name" value="ABC1_TM_sf"/>
</dbReference>
<comment type="caution">
    <text evidence="10">The sequence shown here is derived from an EMBL/GenBank/DDBJ whole genome shotgun (WGS) entry which is preliminary data.</text>
</comment>
<dbReference type="InterPro" id="IPR003593">
    <property type="entry name" value="AAA+_ATPase"/>
</dbReference>
<dbReference type="RefSeq" id="WP_307398240.1">
    <property type="nucleotide sequence ID" value="NZ_BAAADK010000040.1"/>
</dbReference>
<dbReference type="Gene3D" id="3.40.50.300">
    <property type="entry name" value="P-loop containing nucleotide triphosphate hydrolases"/>
    <property type="match status" value="1"/>
</dbReference>
<organism evidence="10 11">
    <name type="scientific">Caldalkalibacillus horti</name>
    <dbReference type="NCBI Taxonomy" id="77523"/>
    <lineage>
        <taxon>Bacteria</taxon>
        <taxon>Bacillati</taxon>
        <taxon>Bacillota</taxon>
        <taxon>Bacilli</taxon>
        <taxon>Bacillales</taxon>
        <taxon>Bacillaceae</taxon>
        <taxon>Caldalkalibacillus</taxon>
    </lineage>
</organism>
<dbReference type="CDD" id="cd18551">
    <property type="entry name" value="ABC_6TM_LmrA_like"/>
    <property type="match status" value="1"/>
</dbReference>
<evidence type="ECO:0000256" key="4">
    <source>
        <dbReference type="ARBA" id="ARBA00022840"/>
    </source>
</evidence>
<evidence type="ECO:0000256" key="7">
    <source>
        <dbReference type="SAM" id="Phobius"/>
    </source>
</evidence>
<dbReference type="InterPro" id="IPR003439">
    <property type="entry name" value="ABC_transporter-like_ATP-bd"/>
</dbReference>
<name>A0ABT9W5G9_9BACI</name>
<dbReference type="PROSITE" id="PS00211">
    <property type="entry name" value="ABC_TRANSPORTER_1"/>
    <property type="match status" value="1"/>
</dbReference>
<reference evidence="10 11" key="1">
    <citation type="submission" date="2023-07" db="EMBL/GenBank/DDBJ databases">
        <title>Genomic Encyclopedia of Type Strains, Phase IV (KMG-IV): sequencing the most valuable type-strain genomes for metagenomic binning, comparative biology and taxonomic classification.</title>
        <authorList>
            <person name="Goeker M."/>
        </authorList>
    </citation>
    <scope>NUCLEOTIDE SEQUENCE [LARGE SCALE GENOMIC DNA]</scope>
    <source>
        <strain evidence="10 11">DSM 12751</strain>
    </source>
</reference>
<dbReference type="EMBL" id="JAUSTY010000034">
    <property type="protein sequence ID" value="MDQ0168481.1"/>
    <property type="molecule type" value="Genomic_DNA"/>
</dbReference>
<dbReference type="Pfam" id="PF00664">
    <property type="entry name" value="ABC_membrane"/>
    <property type="match status" value="1"/>
</dbReference>
<evidence type="ECO:0000313" key="10">
    <source>
        <dbReference type="EMBL" id="MDQ0168481.1"/>
    </source>
</evidence>
<feature type="transmembrane region" description="Helical" evidence="7">
    <location>
        <begin position="142"/>
        <end position="162"/>
    </location>
</feature>
<evidence type="ECO:0000259" key="9">
    <source>
        <dbReference type="PROSITE" id="PS50929"/>
    </source>
</evidence>
<dbReference type="PROSITE" id="PS50929">
    <property type="entry name" value="ABC_TM1F"/>
    <property type="match status" value="1"/>
</dbReference>
<feature type="domain" description="ABC transmembrane type-1" evidence="9">
    <location>
        <begin position="30"/>
        <end position="309"/>
    </location>
</feature>
<evidence type="ECO:0000313" key="11">
    <source>
        <dbReference type="Proteomes" id="UP001235840"/>
    </source>
</evidence>
<dbReference type="Proteomes" id="UP001235840">
    <property type="component" value="Unassembled WGS sequence"/>
</dbReference>
<dbReference type="PANTHER" id="PTHR43394:SF1">
    <property type="entry name" value="ATP-BINDING CASSETTE SUB-FAMILY B MEMBER 10, MITOCHONDRIAL"/>
    <property type="match status" value="1"/>
</dbReference>
<keyword evidence="3" id="KW-0547">Nucleotide-binding</keyword>
<evidence type="ECO:0000256" key="5">
    <source>
        <dbReference type="ARBA" id="ARBA00022989"/>
    </source>
</evidence>
<dbReference type="InterPro" id="IPR027417">
    <property type="entry name" value="P-loop_NTPase"/>
</dbReference>
<proteinExistence type="predicted"/>
<dbReference type="PANTHER" id="PTHR43394">
    <property type="entry name" value="ATP-DEPENDENT PERMEASE MDL1, MITOCHONDRIAL"/>
    <property type="match status" value="1"/>
</dbReference>
<dbReference type="Pfam" id="PF00005">
    <property type="entry name" value="ABC_tran"/>
    <property type="match status" value="1"/>
</dbReference>
<evidence type="ECO:0000259" key="8">
    <source>
        <dbReference type="PROSITE" id="PS50893"/>
    </source>
</evidence>
<dbReference type="SUPFAM" id="SSF90123">
    <property type="entry name" value="ABC transporter transmembrane region"/>
    <property type="match status" value="1"/>
</dbReference>